<dbReference type="RefSeq" id="WP_367958630.1">
    <property type="nucleotide sequence ID" value="NZ_JBAKFK010000002.1"/>
</dbReference>
<protein>
    <submittedName>
        <fullName evidence="3">PQQ-dependent sugar dehydrogenase</fullName>
        <ecNumber evidence="3">1.1.5.-</ecNumber>
    </submittedName>
</protein>
<accession>A0ABV3TBX9</accession>
<dbReference type="InterPro" id="IPR011042">
    <property type="entry name" value="6-blade_b-propeller_TolB-like"/>
</dbReference>
<evidence type="ECO:0000313" key="3">
    <source>
        <dbReference type="EMBL" id="MEX0469136.1"/>
    </source>
</evidence>
<organism evidence="3 4">
    <name type="scientific">Spiribacter pallidus</name>
    <dbReference type="NCBI Taxonomy" id="1987936"/>
    <lineage>
        <taxon>Bacteria</taxon>
        <taxon>Pseudomonadati</taxon>
        <taxon>Pseudomonadota</taxon>
        <taxon>Gammaproteobacteria</taxon>
        <taxon>Chromatiales</taxon>
        <taxon>Ectothiorhodospiraceae</taxon>
        <taxon>Spiribacter</taxon>
    </lineage>
</organism>
<keyword evidence="4" id="KW-1185">Reference proteome</keyword>
<name>A0ABV3TBX9_9GAMM</name>
<feature type="signal peptide" evidence="1">
    <location>
        <begin position="1"/>
        <end position="20"/>
    </location>
</feature>
<dbReference type="InterPro" id="IPR012938">
    <property type="entry name" value="Glc/Sorbosone_DH"/>
</dbReference>
<dbReference type="Gene3D" id="2.120.10.30">
    <property type="entry name" value="TolB, C-terminal domain"/>
    <property type="match status" value="1"/>
</dbReference>
<evidence type="ECO:0000259" key="2">
    <source>
        <dbReference type="Pfam" id="PF07995"/>
    </source>
</evidence>
<dbReference type="GO" id="GO:0016491">
    <property type="term" value="F:oxidoreductase activity"/>
    <property type="evidence" value="ECO:0007669"/>
    <property type="project" value="UniProtKB-KW"/>
</dbReference>
<reference evidence="3 4" key="1">
    <citation type="submission" date="2024-02" db="EMBL/GenBank/DDBJ databases">
        <title>New especies of Spiribacter isolated from saline water.</title>
        <authorList>
            <person name="Leon M.J."/>
            <person name="De La Haba R."/>
            <person name="Sanchez-Porro C."/>
            <person name="Ventosa A."/>
        </authorList>
    </citation>
    <scope>NUCLEOTIDE SEQUENCE [LARGE SCALE GENOMIC DNA]</scope>
    <source>
        <strain evidence="4">ag22IC6-390</strain>
    </source>
</reference>
<feature type="domain" description="Glucose/Sorbosone dehydrogenase" evidence="2">
    <location>
        <begin position="31"/>
        <end position="356"/>
    </location>
</feature>
<dbReference type="Pfam" id="PF07995">
    <property type="entry name" value="GSDH"/>
    <property type="match status" value="1"/>
</dbReference>
<evidence type="ECO:0000256" key="1">
    <source>
        <dbReference type="SAM" id="SignalP"/>
    </source>
</evidence>
<feature type="chain" id="PRO_5045217878" evidence="1">
    <location>
        <begin position="21"/>
        <end position="358"/>
    </location>
</feature>
<dbReference type="SUPFAM" id="SSF50952">
    <property type="entry name" value="Soluble quinoprotein glucose dehydrogenase"/>
    <property type="match status" value="1"/>
</dbReference>
<dbReference type="PANTHER" id="PTHR19328">
    <property type="entry name" value="HEDGEHOG-INTERACTING PROTEIN"/>
    <property type="match status" value="1"/>
</dbReference>
<comment type="caution">
    <text evidence="3">The sequence shown here is derived from an EMBL/GenBank/DDBJ whole genome shotgun (WGS) entry which is preliminary data.</text>
</comment>
<gene>
    <name evidence="3" type="ORF">V6X73_05285</name>
</gene>
<dbReference type="EC" id="1.1.5.-" evidence="3"/>
<sequence>MRRRLIITLALLLLAPMGLAQPAVETAATGLNHPWALTFLPDGDVLVTERPGRLLRLDPATGERRVITGTPEVDARNQGGLLDIELHPDFADHRWVYLTWAGACERGNATHLGRGRLNGDRLLDFETLFIATPCVQSTKHFGSRIVFDRDGDLFMTVGDRGERDRAQDLGDHNGSVLRLNDDGSIPADNPFVDRDDALPAIYSYGHRNPQGAAIHPQTGALWIHEHGPRGGDEINLPVAGGNFGWPETTYGREYWGPEIGPDSMPGTVAPIYHWTPSIAPSGMAFYTGDVIPGWQGDLFVGALAKVHLAHLELDGPRVEKETQRLTERSRRIRAIEVGPDGALYILTDHANGELLRLQ</sequence>
<dbReference type="Proteomes" id="UP001556709">
    <property type="component" value="Unassembled WGS sequence"/>
</dbReference>
<dbReference type="PANTHER" id="PTHR19328:SF75">
    <property type="entry name" value="ALDOSE SUGAR DEHYDROGENASE YLII"/>
    <property type="match status" value="1"/>
</dbReference>
<dbReference type="InterPro" id="IPR011041">
    <property type="entry name" value="Quinoprot_gluc/sorb_DH_b-prop"/>
</dbReference>
<evidence type="ECO:0000313" key="4">
    <source>
        <dbReference type="Proteomes" id="UP001556709"/>
    </source>
</evidence>
<proteinExistence type="predicted"/>
<dbReference type="EMBL" id="JBAKFM010000002">
    <property type="protein sequence ID" value="MEX0469136.1"/>
    <property type="molecule type" value="Genomic_DNA"/>
</dbReference>
<keyword evidence="3" id="KW-0560">Oxidoreductase</keyword>
<keyword evidence="1" id="KW-0732">Signal</keyword>